<dbReference type="PANTHER" id="PTHR34268">
    <property type="entry name" value="OS01G0321850 PROTEIN"/>
    <property type="match status" value="1"/>
</dbReference>
<reference evidence="3" key="1">
    <citation type="journal article" date="2014" name="Science">
        <title>Ancient hybridizations among the ancestral genomes of bread wheat.</title>
        <authorList>
            <consortium name="International Wheat Genome Sequencing Consortium,"/>
            <person name="Marcussen T."/>
            <person name="Sandve S.R."/>
            <person name="Heier L."/>
            <person name="Spannagl M."/>
            <person name="Pfeifer M."/>
            <person name="Jakobsen K.S."/>
            <person name="Wulff B.B."/>
            <person name="Steuernagel B."/>
            <person name="Mayer K.F."/>
            <person name="Olsen O.A."/>
        </authorList>
    </citation>
    <scope>NUCLEOTIDE SEQUENCE [LARGE SCALE GENOMIC DNA]</scope>
    <source>
        <strain evidence="3">cv. AL8/78</strain>
    </source>
</reference>
<dbReference type="STRING" id="200361.A0A453FJV2"/>
<reference evidence="3" key="2">
    <citation type="journal article" date="2017" name="Nat. Plants">
        <title>The Aegilops tauschii genome reveals multiple impacts of transposons.</title>
        <authorList>
            <person name="Zhao G."/>
            <person name="Zou C."/>
            <person name="Li K."/>
            <person name="Wang K."/>
            <person name="Li T."/>
            <person name="Gao L."/>
            <person name="Zhang X."/>
            <person name="Wang H."/>
            <person name="Yang Z."/>
            <person name="Liu X."/>
            <person name="Jiang W."/>
            <person name="Mao L."/>
            <person name="Kong X."/>
            <person name="Jiao Y."/>
            <person name="Jia J."/>
        </authorList>
    </citation>
    <scope>NUCLEOTIDE SEQUENCE [LARGE SCALE GENOMIC DNA]</scope>
    <source>
        <strain evidence="3">cv. AL8/78</strain>
    </source>
</reference>
<reference evidence="2" key="4">
    <citation type="submission" date="2019-03" db="UniProtKB">
        <authorList>
            <consortium name="EnsemblPlants"/>
        </authorList>
    </citation>
    <scope>IDENTIFICATION</scope>
</reference>
<dbReference type="Proteomes" id="UP000015105">
    <property type="component" value="Chromosome 3D"/>
</dbReference>
<dbReference type="PANTHER" id="PTHR34268:SF10">
    <property type="entry name" value="CASP-LIKE PROTEIN"/>
    <property type="match status" value="1"/>
</dbReference>
<name>A0A453FJV2_AEGTS</name>
<keyword evidence="3" id="KW-1185">Reference proteome</keyword>
<reference evidence="2" key="3">
    <citation type="journal article" date="2017" name="Nature">
        <title>Genome sequence of the progenitor of the wheat D genome Aegilops tauschii.</title>
        <authorList>
            <person name="Luo M.C."/>
            <person name="Gu Y.Q."/>
            <person name="Puiu D."/>
            <person name="Wang H."/>
            <person name="Twardziok S.O."/>
            <person name="Deal K.R."/>
            <person name="Huo N."/>
            <person name="Zhu T."/>
            <person name="Wang L."/>
            <person name="Wang Y."/>
            <person name="McGuire P.E."/>
            <person name="Liu S."/>
            <person name="Long H."/>
            <person name="Ramasamy R.K."/>
            <person name="Rodriguez J.C."/>
            <person name="Van S.L."/>
            <person name="Yuan L."/>
            <person name="Wang Z."/>
            <person name="Xia Z."/>
            <person name="Xiao L."/>
            <person name="Anderson O.D."/>
            <person name="Ouyang S."/>
            <person name="Liang Y."/>
            <person name="Zimin A.V."/>
            <person name="Pertea G."/>
            <person name="Qi P."/>
            <person name="Bennetzen J.L."/>
            <person name="Dai X."/>
            <person name="Dawson M.W."/>
            <person name="Muller H.G."/>
            <person name="Kugler K."/>
            <person name="Rivarola-Duarte L."/>
            <person name="Spannagl M."/>
            <person name="Mayer K.F.X."/>
            <person name="Lu F.H."/>
            <person name="Bevan M.W."/>
            <person name="Leroy P."/>
            <person name="Li P."/>
            <person name="You F.M."/>
            <person name="Sun Q."/>
            <person name="Liu Z."/>
            <person name="Lyons E."/>
            <person name="Wicker T."/>
            <person name="Salzberg S.L."/>
            <person name="Devos K.M."/>
            <person name="Dvorak J."/>
        </authorList>
    </citation>
    <scope>NUCLEOTIDE SEQUENCE [LARGE SCALE GENOMIC DNA]</scope>
    <source>
        <strain evidence="2">cv. AL8/78</strain>
    </source>
</reference>
<feature type="transmembrane region" description="Helical" evidence="1">
    <location>
        <begin position="14"/>
        <end position="32"/>
    </location>
</feature>
<keyword evidence="1" id="KW-0812">Transmembrane</keyword>
<proteinExistence type="predicted"/>
<evidence type="ECO:0000256" key="1">
    <source>
        <dbReference type="SAM" id="Phobius"/>
    </source>
</evidence>
<dbReference type="AlphaFoldDB" id="A0A453FJV2"/>
<keyword evidence="1" id="KW-0472">Membrane</keyword>
<evidence type="ECO:0000313" key="3">
    <source>
        <dbReference type="Proteomes" id="UP000015105"/>
    </source>
</evidence>
<accession>A0A453FJV2</accession>
<sequence>AMEGTFITTELRGALAKVAVFLLVQGLVYLILTNSSDVFSKDFRSMRSMSVRRVLAPFSDVPVGTDEPSSPSLLSSW</sequence>
<dbReference type="Gramene" id="AET3Gv20701300.2">
    <property type="protein sequence ID" value="AET3Gv20701300.2"/>
    <property type="gene ID" value="AET3Gv20701300"/>
</dbReference>
<protein>
    <submittedName>
        <fullName evidence="2">Uncharacterized protein</fullName>
    </submittedName>
</protein>
<dbReference type="EnsemblPlants" id="AET3Gv20701300.2">
    <property type="protein sequence ID" value="AET3Gv20701300.2"/>
    <property type="gene ID" value="AET3Gv20701300"/>
</dbReference>
<evidence type="ECO:0000313" key="2">
    <source>
        <dbReference type="EnsemblPlants" id="AET3Gv20701300.2"/>
    </source>
</evidence>
<organism evidence="2 3">
    <name type="scientific">Aegilops tauschii subsp. strangulata</name>
    <name type="common">Goatgrass</name>
    <dbReference type="NCBI Taxonomy" id="200361"/>
    <lineage>
        <taxon>Eukaryota</taxon>
        <taxon>Viridiplantae</taxon>
        <taxon>Streptophyta</taxon>
        <taxon>Embryophyta</taxon>
        <taxon>Tracheophyta</taxon>
        <taxon>Spermatophyta</taxon>
        <taxon>Magnoliopsida</taxon>
        <taxon>Liliopsida</taxon>
        <taxon>Poales</taxon>
        <taxon>Poaceae</taxon>
        <taxon>BOP clade</taxon>
        <taxon>Pooideae</taxon>
        <taxon>Triticodae</taxon>
        <taxon>Triticeae</taxon>
        <taxon>Triticinae</taxon>
        <taxon>Aegilops</taxon>
    </lineage>
</organism>
<reference evidence="2" key="5">
    <citation type="journal article" date="2021" name="G3 (Bethesda)">
        <title>Aegilops tauschii genome assembly Aet v5.0 features greater sequence contiguity and improved annotation.</title>
        <authorList>
            <person name="Wang L."/>
            <person name="Zhu T."/>
            <person name="Rodriguez J.C."/>
            <person name="Deal K.R."/>
            <person name="Dubcovsky J."/>
            <person name="McGuire P.E."/>
            <person name="Lux T."/>
            <person name="Spannagl M."/>
            <person name="Mayer K.F.X."/>
            <person name="Baldrich P."/>
            <person name="Meyers B.C."/>
            <person name="Huo N."/>
            <person name="Gu Y.Q."/>
            <person name="Zhou H."/>
            <person name="Devos K.M."/>
            <person name="Bennetzen J.L."/>
            <person name="Unver T."/>
            <person name="Budak H."/>
            <person name="Gulick P.J."/>
            <person name="Galiba G."/>
            <person name="Kalapos B."/>
            <person name="Nelson D.R."/>
            <person name="Li P."/>
            <person name="You F.M."/>
            <person name="Luo M.C."/>
            <person name="Dvorak J."/>
        </authorList>
    </citation>
    <scope>NUCLEOTIDE SEQUENCE [LARGE SCALE GENOMIC DNA]</scope>
    <source>
        <strain evidence="2">cv. AL8/78</strain>
    </source>
</reference>
<keyword evidence="1" id="KW-1133">Transmembrane helix</keyword>